<dbReference type="EMBL" id="LWDX02004217">
    <property type="protein sequence ID" value="OEL37788.1"/>
    <property type="molecule type" value="Genomic_DNA"/>
</dbReference>
<evidence type="ECO:0000313" key="2">
    <source>
        <dbReference type="EMBL" id="OEL37788.1"/>
    </source>
</evidence>
<dbReference type="InterPro" id="IPR045036">
    <property type="entry name" value="Spartin-like"/>
</dbReference>
<feature type="region of interest" description="Disordered" evidence="1">
    <location>
        <begin position="175"/>
        <end position="194"/>
    </location>
</feature>
<comment type="caution">
    <text evidence="2">The sequence shown here is derived from an EMBL/GenBank/DDBJ whole genome shotgun (WGS) entry which is preliminary data.</text>
</comment>
<dbReference type="PANTHER" id="PTHR21068:SF49">
    <property type="entry name" value="SENESCENCE DOMAIN-CONTAINING PROTEIN"/>
    <property type="match status" value="1"/>
</dbReference>
<dbReference type="GO" id="GO:0005886">
    <property type="term" value="C:plasma membrane"/>
    <property type="evidence" value="ECO:0007669"/>
    <property type="project" value="TreeGrafter"/>
</dbReference>
<dbReference type="OrthoDB" id="1902436at2759"/>
<organism evidence="2 3">
    <name type="scientific">Dichanthelium oligosanthes</name>
    <dbReference type="NCBI Taxonomy" id="888268"/>
    <lineage>
        <taxon>Eukaryota</taxon>
        <taxon>Viridiplantae</taxon>
        <taxon>Streptophyta</taxon>
        <taxon>Embryophyta</taxon>
        <taxon>Tracheophyta</taxon>
        <taxon>Spermatophyta</taxon>
        <taxon>Magnoliopsida</taxon>
        <taxon>Liliopsida</taxon>
        <taxon>Poales</taxon>
        <taxon>Poaceae</taxon>
        <taxon>PACMAD clade</taxon>
        <taxon>Panicoideae</taxon>
        <taxon>Panicodae</taxon>
        <taxon>Paniceae</taxon>
        <taxon>Dichantheliinae</taxon>
        <taxon>Dichanthelium</taxon>
    </lineage>
</organism>
<sequence>MASHREGGSAGGRPALRVGRTREYRTGMDTELLAIDATAGAAVSLFVLCGDRFEAAQLFRSGALSLHMVRVEGNPVSMACCTVADHQWMLARDALVARVDARAFVFELPGFFYAVVVPPDAAGGGAERKCATMVDIFSRFCSYHDLTKAAEGDDDEAGEVNQNPWARAHARIQRLKRPHTPPAGHVAADAESDRARQMERAVRTSAVVKLLTRSLLAGVLQPARHLIITLDGGGSANAGSSSARASAAALPSKSVVSDLLDAIETNRAAPRRDARRGSGGGGLGWWSLNVEGIMLLLRVVQAVRGRKHLAAPEAREKRPRDEGPGRDGMRGGVLGGGGTGAFGGAAARRWCGGRPKKLGNTVGACGRS</sequence>
<name>A0A1E5WKB7_9POAL</name>
<accession>A0A1E5WKB7</accession>
<gene>
    <name evidence="2" type="ORF">BAE44_0001193</name>
</gene>
<evidence type="ECO:0000256" key="1">
    <source>
        <dbReference type="SAM" id="MobiDB-lite"/>
    </source>
</evidence>
<evidence type="ECO:0008006" key="4">
    <source>
        <dbReference type="Google" id="ProtNLM"/>
    </source>
</evidence>
<proteinExistence type="predicted"/>
<feature type="region of interest" description="Disordered" evidence="1">
    <location>
        <begin position="310"/>
        <end position="336"/>
    </location>
</feature>
<dbReference type="Proteomes" id="UP000095767">
    <property type="component" value="Unassembled WGS sequence"/>
</dbReference>
<keyword evidence="3" id="KW-1185">Reference proteome</keyword>
<evidence type="ECO:0000313" key="3">
    <source>
        <dbReference type="Proteomes" id="UP000095767"/>
    </source>
</evidence>
<dbReference type="AlphaFoldDB" id="A0A1E5WKB7"/>
<reference evidence="2 3" key="1">
    <citation type="submission" date="2016-09" db="EMBL/GenBank/DDBJ databases">
        <title>The draft genome of Dichanthelium oligosanthes: A C3 panicoid grass species.</title>
        <authorList>
            <person name="Studer A.J."/>
            <person name="Schnable J.C."/>
            <person name="Brutnell T.P."/>
        </authorList>
    </citation>
    <scope>NUCLEOTIDE SEQUENCE [LARGE SCALE GENOMIC DNA]</scope>
    <source>
        <strain evidence="3">cv. Kellogg 1175</strain>
        <tissue evidence="2">Leaf</tissue>
    </source>
</reference>
<feature type="compositionally biased region" description="Basic and acidic residues" evidence="1">
    <location>
        <begin position="313"/>
        <end position="329"/>
    </location>
</feature>
<dbReference type="PANTHER" id="PTHR21068">
    <property type="entry name" value="SPARTIN"/>
    <property type="match status" value="1"/>
</dbReference>
<protein>
    <recommendedName>
        <fullName evidence="4">Senescence domain-containing protein</fullName>
    </recommendedName>
</protein>